<evidence type="ECO:0000313" key="2">
    <source>
        <dbReference type="EMBL" id="EEG29967.1"/>
    </source>
</evidence>
<accession>C0EEY3</accession>
<protein>
    <recommendedName>
        <fullName evidence="4">DUF2812 domain-containing protein</fullName>
    </recommendedName>
</protein>
<dbReference type="STRING" id="537013.CLOSTMETH_02422"/>
<feature type="transmembrane region" description="Helical" evidence="1">
    <location>
        <begin position="90"/>
        <end position="113"/>
    </location>
</feature>
<comment type="caution">
    <text evidence="2">The sequence shown here is derived from an EMBL/GenBank/DDBJ whole genome shotgun (WGS) entry which is preliminary data.</text>
</comment>
<sequence length="145" mass="17207">MEESGWRLYEIKSRKQLIFKNDNARNKKFIILVTHHGNKVYMQKLEAHIKTSYKHTKFYIPTISGDIIILYRLQIEQTEYEKLIKVRNSVLLHCLFQKIGVPAFLSVLLMINMFLGFNYIKLITFCVILILTTYYVLCAIKIKRS</sequence>
<dbReference type="HOGENOM" id="CLU_1783508_0_0_9"/>
<keyword evidence="3" id="KW-1185">Reference proteome</keyword>
<feature type="transmembrane region" description="Helical" evidence="1">
    <location>
        <begin position="119"/>
        <end position="140"/>
    </location>
</feature>
<dbReference type="AlphaFoldDB" id="C0EEY3"/>
<proteinExistence type="predicted"/>
<dbReference type="Proteomes" id="UP000003340">
    <property type="component" value="Unassembled WGS sequence"/>
</dbReference>
<evidence type="ECO:0000313" key="3">
    <source>
        <dbReference type="Proteomes" id="UP000003340"/>
    </source>
</evidence>
<dbReference type="EMBL" id="ACEC01000080">
    <property type="protein sequence ID" value="EEG29967.1"/>
    <property type="molecule type" value="Genomic_DNA"/>
</dbReference>
<keyword evidence="1" id="KW-1133">Transmembrane helix</keyword>
<evidence type="ECO:0008006" key="4">
    <source>
        <dbReference type="Google" id="ProtNLM"/>
    </source>
</evidence>
<organism evidence="2 3">
    <name type="scientific">[Clostridium] methylpentosum DSM 5476</name>
    <dbReference type="NCBI Taxonomy" id="537013"/>
    <lineage>
        <taxon>Bacteria</taxon>
        <taxon>Bacillati</taxon>
        <taxon>Bacillota</taxon>
        <taxon>Clostridia</taxon>
        <taxon>Eubacteriales</taxon>
        <taxon>Oscillospiraceae</taxon>
        <taxon>Oscillospiraceae incertae sedis</taxon>
    </lineage>
</organism>
<gene>
    <name evidence="2" type="ORF">CLOSTMETH_02422</name>
</gene>
<keyword evidence="1" id="KW-0472">Membrane</keyword>
<name>C0EEY3_9FIRM</name>
<keyword evidence="1" id="KW-0812">Transmembrane</keyword>
<reference evidence="2 3" key="1">
    <citation type="submission" date="2009-01" db="EMBL/GenBank/DDBJ databases">
        <authorList>
            <person name="Fulton L."/>
            <person name="Clifton S."/>
            <person name="Fulton B."/>
            <person name="Xu J."/>
            <person name="Minx P."/>
            <person name="Pepin K.H."/>
            <person name="Johnson M."/>
            <person name="Bhonagiri V."/>
            <person name="Nash W.E."/>
            <person name="Mardis E.R."/>
            <person name="Wilson R.K."/>
        </authorList>
    </citation>
    <scope>NUCLEOTIDE SEQUENCE [LARGE SCALE GENOMIC DNA]</scope>
    <source>
        <strain evidence="2 3">DSM 5476</strain>
    </source>
</reference>
<evidence type="ECO:0000256" key="1">
    <source>
        <dbReference type="SAM" id="Phobius"/>
    </source>
</evidence>
<reference evidence="2 3" key="2">
    <citation type="submission" date="2009-02" db="EMBL/GenBank/DDBJ databases">
        <title>Draft genome sequence of Clostridium methylpentosum (DSM 5476).</title>
        <authorList>
            <person name="Sudarsanam P."/>
            <person name="Ley R."/>
            <person name="Guruge J."/>
            <person name="Turnbaugh P.J."/>
            <person name="Mahowald M."/>
            <person name="Liep D."/>
            <person name="Gordon J."/>
        </authorList>
    </citation>
    <scope>NUCLEOTIDE SEQUENCE [LARGE SCALE GENOMIC DNA]</scope>
    <source>
        <strain evidence="2 3">DSM 5476</strain>
    </source>
</reference>